<dbReference type="STRING" id="1817892.AUK40_01405"/>
<name>A0A1J5IN33_9BACT</name>
<comment type="caution">
    <text evidence="1">The sequence shown here is derived from an EMBL/GenBank/DDBJ whole genome shotgun (WGS) entry which is preliminary data.</text>
</comment>
<organism evidence="1 2">
    <name type="scientific">Candidatus Wirthbacteria bacterium CG2_30_54_11</name>
    <dbReference type="NCBI Taxonomy" id="1817892"/>
    <lineage>
        <taxon>Bacteria</taxon>
        <taxon>Candidatus Wirthbacteria</taxon>
    </lineage>
</organism>
<evidence type="ECO:0000313" key="1">
    <source>
        <dbReference type="EMBL" id="OIP98557.1"/>
    </source>
</evidence>
<protein>
    <recommendedName>
        <fullName evidence="3">Condensin complex subunit 1 C-terminal domain-containing protein</fullName>
    </recommendedName>
</protein>
<dbReference type="Proteomes" id="UP000183245">
    <property type="component" value="Unassembled WGS sequence"/>
</dbReference>
<accession>A0A1J5IN33</accession>
<dbReference type="Gene3D" id="1.25.10.10">
    <property type="entry name" value="Leucine-rich Repeat Variant"/>
    <property type="match status" value="1"/>
</dbReference>
<dbReference type="SUPFAM" id="SSF48371">
    <property type="entry name" value="ARM repeat"/>
    <property type="match status" value="1"/>
</dbReference>
<evidence type="ECO:0000313" key="2">
    <source>
        <dbReference type="Proteomes" id="UP000183245"/>
    </source>
</evidence>
<dbReference type="InterPro" id="IPR016024">
    <property type="entry name" value="ARM-type_fold"/>
</dbReference>
<gene>
    <name evidence="1" type="ORF">AUK40_01405</name>
</gene>
<reference evidence="1 2" key="1">
    <citation type="journal article" date="2016" name="Environ. Microbiol.">
        <title>Genomic resolution of a cold subsurface aquifer community provides metabolic insights for novel microbes adapted to high CO concentrations.</title>
        <authorList>
            <person name="Probst A.J."/>
            <person name="Castelle C.J."/>
            <person name="Singh A."/>
            <person name="Brown C.T."/>
            <person name="Anantharaman K."/>
            <person name="Sharon I."/>
            <person name="Hug L.A."/>
            <person name="Burstein D."/>
            <person name="Emerson J.B."/>
            <person name="Thomas B.C."/>
            <person name="Banfield J.F."/>
        </authorList>
    </citation>
    <scope>NUCLEOTIDE SEQUENCE [LARGE SCALE GENOMIC DNA]</scope>
    <source>
        <strain evidence="1">CG2_30_54_11</strain>
    </source>
</reference>
<dbReference type="EMBL" id="MNZT01000024">
    <property type="protein sequence ID" value="OIP98557.1"/>
    <property type="molecule type" value="Genomic_DNA"/>
</dbReference>
<dbReference type="AlphaFoldDB" id="A0A1J5IN33"/>
<dbReference type="InterPro" id="IPR011989">
    <property type="entry name" value="ARM-like"/>
</dbReference>
<proteinExistence type="predicted"/>
<sequence length="187" mass="20830">MSTPSFDLRDLSSPVASTKFASAKKLMALAQTNPRVLYPHLEFFFGLMKSDNQMLKWSAIRIVGHLAAYDTEARIEKIMPQLYAQLAGGSMITANNTVAALSDIAISKPSLRKRIIKELLKVERYDYDTVECRNITIGKVIMGLQRVMPDIHTDADVFAFVTRQTTNTRPATGAKAELYLKKSTKAS</sequence>
<evidence type="ECO:0008006" key="3">
    <source>
        <dbReference type="Google" id="ProtNLM"/>
    </source>
</evidence>